<dbReference type="AlphaFoldDB" id="A0AAJ1WJH2"/>
<protein>
    <submittedName>
        <fullName evidence="2">Cbb3-type cytochrome oxidase subunit 3</fullName>
    </submittedName>
</protein>
<keyword evidence="3" id="KW-1185">Reference proteome</keyword>
<accession>A0AAJ1WJH2</accession>
<evidence type="ECO:0000313" key="3">
    <source>
        <dbReference type="Proteomes" id="UP001237207"/>
    </source>
</evidence>
<gene>
    <name evidence="2" type="ORF">J2S13_001880</name>
</gene>
<evidence type="ECO:0000256" key="1">
    <source>
        <dbReference type="SAM" id="Phobius"/>
    </source>
</evidence>
<feature type="transmembrane region" description="Helical" evidence="1">
    <location>
        <begin position="6"/>
        <end position="25"/>
    </location>
</feature>
<dbReference type="RefSeq" id="WP_307257470.1">
    <property type="nucleotide sequence ID" value="NZ_JAUSUC010000020.1"/>
</dbReference>
<proteinExistence type="predicted"/>
<keyword evidence="1" id="KW-0472">Membrane</keyword>
<reference evidence="2" key="1">
    <citation type="submission" date="2023-07" db="EMBL/GenBank/DDBJ databases">
        <title>Genomic Encyclopedia of Type Strains, Phase IV (KMG-IV): sequencing the most valuable type-strain genomes for metagenomic binning, comparative biology and taxonomic classification.</title>
        <authorList>
            <person name="Goeker M."/>
        </authorList>
    </citation>
    <scope>NUCLEOTIDE SEQUENCE</scope>
    <source>
        <strain evidence="2">DSM 23947</strain>
    </source>
</reference>
<keyword evidence="1" id="KW-0812">Transmembrane</keyword>
<sequence>MIVLIRGFILILLIYLAYNIIKYITHPKRRFEYARRRHQLYLLDEKDQIQKNFLLTYKGMVFEGEKFTNPSSRPQVVSIFIWPHQESTIIPSHEVKILEQHILQQYPNAHIDWKNVQAAPK</sequence>
<comment type="caution">
    <text evidence="2">The sequence shown here is derived from an EMBL/GenBank/DDBJ whole genome shotgun (WGS) entry which is preliminary data.</text>
</comment>
<dbReference type="EMBL" id="JAUSUC010000020">
    <property type="protein sequence ID" value="MDQ0215463.1"/>
    <property type="molecule type" value="Genomic_DNA"/>
</dbReference>
<name>A0AAJ1WJH2_9BACI</name>
<evidence type="ECO:0000313" key="2">
    <source>
        <dbReference type="EMBL" id="MDQ0215463.1"/>
    </source>
</evidence>
<keyword evidence="1" id="KW-1133">Transmembrane helix</keyword>
<dbReference type="Proteomes" id="UP001237207">
    <property type="component" value="Unassembled WGS sequence"/>
</dbReference>
<organism evidence="2 3">
    <name type="scientific">Oikeobacillus pervagus</name>
    <dbReference type="NCBI Taxonomy" id="1325931"/>
    <lineage>
        <taxon>Bacteria</taxon>
        <taxon>Bacillati</taxon>
        <taxon>Bacillota</taxon>
        <taxon>Bacilli</taxon>
        <taxon>Bacillales</taxon>
        <taxon>Bacillaceae</taxon>
        <taxon>Oikeobacillus</taxon>
    </lineage>
</organism>